<protein>
    <submittedName>
        <fullName evidence="2">Transposable element P transposase</fullName>
    </submittedName>
</protein>
<name>A0A2S2NL66_SCHGA</name>
<reference evidence="2" key="1">
    <citation type="submission" date="2018-04" db="EMBL/GenBank/DDBJ databases">
        <title>Transcriptome of Schizaphis graminum biotype I.</title>
        <authorList>
            <person name="Scully E.D."/>
            <person name="Geib S.M."/>
            <person name="Palmer N.A."/>
            <person name="Koch K."/>
            <person name="Bradshaw J."/>
            <person name="Heng-Moss T."/>
            <person name="Sarath G."/>
        </authorList>
    </citation>
    <scope>NUCLEOTIDE SEQUENCE</scope>
</reference>
<dbReference type="EMBL" id="GGMR01005310">
    <property type="protein sequence ID" value="MBY17929.1"/>
    <property type="molecule type" value="Transcribed_RNA"/>
</dbReference>
<evidence type="ECO:0000313" key="2">
    <source>
        <dbReference type="EMBL" id="MBY17929.1"/>
    </source>
</evidence>
<evidence type="ECO:0000259" key="1">
    <source>
        <dbReference type="Pfam" id="PF21788"/>
    </source>
</evidence>
<gene>
    <name evidence="2" type="primary">T_9</name>
    <name evidence="2" type="ORF">g.123698</name>
</gene>
<organism evidence="2">
    <name type="scientific">Schizaphis graminum</name>
    <name type="common">Green bug aphid</name>
    <dbReference type="NCBI Taxonomy" id="13262"/>
    <lineage>
        <taxon>Eukaryota</taxon>
        <taxon>Metazoa</taxon>
        <taxon>Ecdysozoa</taxon>
        <taxon>Arthropoda</taxon>
        <taxon>Hexapoda</taxon>
        <taxon>Insecta</taxon>
        <taxon>Pterygota</taxon>
        <taxon>Neoptera</taxon>
        <taxon>Paraneoptera</taxon>
        <taxon>Hemiptera</taxon>
        <taxon>Sternorrhyncha</taxon>
        <taxon>Aphidomorpha</taxon>
        <taxon>Aphidoidea</taxon>
        <taxon>Aphididae</taxon>
        <taxon>Aphidini</taxon>
        <taxon>Schizaphis</taxon>
    </lineage>
</organism>
<feature type="domain" description="Transposable element P transposase-like GTP-binding insertion" evidence="1">
    <location>
        <begin position="1"/>
        <end position="56"/>
    </location>
</feature>
<accession>A0A2S2NL66</accession>
<proteinExistence type="predicted"/>
<dbReference type="InterPro" id="IPR048366">
    <property type="entry name" value="TNP-like_GBD"/>
</dbReference>
<dbReference type="Pfam" id="PF21788">
    <property type="entry name" value="TNP-like_GBD"/>
    <property type="match status" value="1"/>
</dbReference>
<sequence>MKVSYASQVFSATVAAGMRSCVEDGKLPRAAETTVNFIEYMDKLFDILNSRTKVASKELNLPFKNTTNQRDHLIMMIDIFNNMRVIDTKIIDGNTTHIDVSQRMKFINGWKITINSLLQLWDEIQTPGYTLCTYRLNQDCLENLFGNFRNQNDGANCLDDLDEIFTNIRDSTTPTLNNSNTSFPEKNSYSCNNLRVGTLDYRDLEFTSRNALSYVSGYFIKKCLDKHTCDTCLEFAKSQNNIDESFLFTHFKAYQNEVKTAYGQLNVPPDSFLNYINELDNIFTDNFSTLAIEDQVRWKIKNLLDNLPFTHPCPNFNLEFLKSLFVRLRIFHAIKKLNKSLLSAPRKYRKLDILSHL</sequence>
<dbReference type="AlphaFoldDB" id="A0A2S2NL66"/>